<dbReference type="WBParaSite" id="HPBE_0002180501-mRNA-1">
    <property type="protein sequence ID" value="HPBE_0002180501-mRNA-1"/>
    <property type="gene ID" value="HPBE_0002180501"/>
</dbReference>
<keyword evidence="2" id="KW-1185">Reference proteome</keyword>
<dbReference type="EMBL" id="UZAH01033348">
    <property type="protein sequence ID" value="VDP28182.1"/>
    <property type="molecule type" value="Genomic_DNA"/>
</dbReference>
<proteinExistence type="predicted"/>
<gene>
    <name evidence="1" type="ORF">HPBE_LOCUS21804</name>
</gene>
<accession>A0A183GH01</accession>
<protein>
    <submittedName>
        <fullName evidence="3">DRTGG domain-containing protein</fullName>
    </submittedName>
</protein>
<organism evidence="2 3">
    <name type="scientific">Heligmosomoides polygyrus</name>
    <name type="common">Parasitic roundworm</name>
    <dbReference type="NCBI Taxonomy" id="6339"/>
    <lineage>
        <taxon>Eukaryota</taxon>
        <taxon>Metazoa</taxon>
        <taxon>Ecdysozoa</taxon>
        <taxon>Nematoda</taxon>
        <taxon>Chromadorea</taxon>
        <taxon>Rhabditida</taxon>
        <taxon>Rhabditina</taxon>
        <taxon>Rhabditomorpha</taxon>
        <taxon>Strongyloidea</taxon>
        <taxon>Heligmosomidae</taxon>
        <taxon>Heligmosomoides</taxon>
    </lineage>
</organism>
<accession>A0A3P8BQS9</accession>
<reference evidence="1 2" key="1">
    <citation type="submission" date="2018-11" db="EMBL/GenBank/DDBJ databases">
        <authorList>
            <consortium name="Pathogen Informatics"/>
        </authorList>
    </citation>
    <scope>NUCLEOTIDE SEQUENCE [LARGE SCALE GENOMIC DNA]</scope>
</reference>
<dbReference type="Proteomes" id="UP000050761">
    <property type="component" value="Unassembled WGS sequence"/>
</dbReference>
<name>A0A183GH01_HELPZ</name>
<reference evidence="3" key="2">
    <citation type="submission" date="2019-09" db="UniProtKB">
        <authorList>
            <consortium name="WormBaseParasite"/>
        </authorList>
    </citation>
    <scope>IDENTIFICATION</scope>
</reference>
<dbReference type="AlphaFoldDB" id="A0A183GH01"/>
<evidence type="ECO:0000313" key="3">
    <source>
        <dbReference type="WBParaSite" id="HPBE_0002180501-mRNA-1"/>
    </source>
</evidence>
<evidence type="ECO:0000313" key="2">
    <source>
        <dbReference type="Proteomes" id="UP000050761"/>
    </source>
</evidence>
<sequence>MLFKVVQVGVKSERPSGGVGVGFRNWHCFAMAMRHAGISLFRNECPLPPKGRGLDSPEERCRGLMAARLTDESQEPLFLELLNEDKIFIINVGMGELQKMTEVVCEKRAERLGIALWTRNEVAAIASIEMAPLRSTSAETLCLIEVFEQLGEVNSIRSSCIAEGSRIH</sequence>
<evidence type="ECO:0000313" key="1">
    <source>
        <dbReference type="EMBL" id="VDP28182.1"/>
    </source>
</evidence>